<evidence type="ECO:0000256" key="9">
    <source>
        <dbReference type="ARBA" id="ARBA00023128"/>
    </source>
</evidence>
<dbReference type="Pfam" id="PF02466">
    <property type="entry name" value="Tim17"/>
    <property type="match status" value="1"/>
</dbReference>
<dbReference type="GO" id="GO:0045271">
    <property type="term" value="C:respiratory chain complex I"/>
    <property type="evidence" value="ECO:0007669"/>
    <property type="project" value="InterPro"/>
</dbReference>
<evidence type="ECO:0000256" key="12">
    <source>
        <dbReference type="ARBA" id="ARBA00031497"/>
    </source>
</evidence>
<organism evidence="14 15">
    <name type="scientific">Marmota monax</name>
    <name type="common">Woodchuck</name>
    <dbReference type="NCBI Taxonomy" id="9995"/>
    <lineage>
        <taxon>Eukaryota</taxon>
        <taxon>Metazoa</taxon>
        <taxon>Chordata</taxon>
        <taxon>Craniata</taxon>
        <taxon>Vertebrata</taxon>
        <taxon>Euteleostomi</taxon>
        <taxon>Mammalia</taxon>
        <taxon>Eutheria</taxon>
        <taxon>Euarchontoglires</taxon>
        <taxon>Glires</taxon>
        <taxon>Rodentia</taxon>
        <taxon>Sciuromorpha</taxon>
        <taxon>Sciuridae</taxon>
        <taxon>Xerinae</taxon>
        <taxon>Marmotini</taxon>
        <taxon>Marmota</taxon>
    </lineage>
</organism>
<protein>
    <recommendedName>
        <fullName evidence="5">NADH dehydrogenase [ubiquinone] 1 alpha subcomplex subunit 11</fullName>
    </recommendedName>
    <alternativeName>
        <fullName evidence="11">Complex I-B14.7</fullName>
    </alternativeName>
    <alternativeName>
        <fullName evidence="12">NADH-ubiquinone oxidoreductase subunit B14.7</fullName>
    </alternativeName>
</protein>
<feature type="region of interest" description="Disordered" evidence="13">
    <location>
        <begin position="103"/>
        <end position="160"/>
    </location>
</feature>
<evidence type="ECO:0000256" key="6">
    <source>
        <dbReference type="ARBA" id="ARBA00022692"/>
    </source>
</evidence>
<keyword evidence="8" id="KW-1133">Transmembrane helix</keyword>
<comment type="subcellular location">
    <subcellularLocation>
        <location evidence="2">Mitochondrion inner membrane</location>
        <topology evidence="2">Multi-pass membrane protein</topology>
        <orientation evidence="2">Matrix side</orientation>
    </subcellularLocation>
</comment>
<dbReference type="Proteomes" id="UP000335636">
    <property type="component" value="Unassembled WGS sequence"/>
</dbReference>
<evidence type="ECO:0000313" key="14">
    <source>
        <dbReference type="EMBL" id="VTJ68633.1"/>
    </source>
</evidence>
<evidence type="ECO:0000256" key="11">
    <source>
        <dbReference type="ARBA" id="ARBA00030608"/>
    </source>
</evidence>
<proteinExistence type="inferred from homology"/>
<dbReference type="AlphaFoldDB" id="A0A5E4BG15"/>
<dbReference type="PANTHER" id="PTHR21382">
    <property type="entry name" value="NADH-UBIQUINONE OXIDOREDUCTASE SUBUNIT"/>
    <property type="match status" value="1"/>
</dbReference>
<keyword evidence="15" id="KW-1185">Reference proteome</keyword>
<evidence type="ECO:0000256" key="10">
    <source>
        <dbReference type="ARBA" id="ARBA00023136"/>
    </source>
</evidence>
<comment type="subunit">
    <text evidence="4">Complex I is composed of 45 different subunits.</text>
</comment>
<comment type="similarity">
    <text evidence="3">Belongs to the complex I NDUFA11 subunit family.</text>
</comment>
<keyword evidence="10" id="KW-0472">Membrane</keyword>
<evidence type="ECO:0000256" key="4">
    <source>
        <dbReference type="ARBA" id="ARBA00011533"/>
    </source>
</evidence>
<comment type="function">
    <text evidence="1">Accessory subunit of the mitochondrial membrane respiratory chain NADH dehydrogenase (Complex I), that is believed not to be involved in catalysis. Complex I functions in the transfer of electrons from NADH to the respiratory chain. The immediate electron acceptor for the enzyme is believed to be ubiquinone.</text>
</comment>
<dbReference type="PANTHER" id="PTHR21382:SF1">
    <property type="entry name" value="NADH DEHYDROGENASE [UBIQUINONE] 1 ALPHA SUBCOMPLEX SUBUNIT 11"/>
    <property type="match status" value="1"/>
</dbReference>
<evidence type="ECO:0000313" key="15">
    <source>
        <dbReference type="Proteomes" id="UP000335636"/>
    </source>
</evidence>
<dbReference type="InterPro" id="IPR039205">
    <property type="entry name" value="NDUFA11"/>
</dbReference>
<keyword evidence="6" id="KW-0812">Transmembrane</keyword>
<evidence type="ECO:0000256" key="5">
    <source>
        <dbReference type="ARBA" id="ARBA00018191"/>
    </source>
</evidence>
<accession>A0A5E4BG15</accession>
<comment type="caution">
    <text evidence="14">The sequence shown here is derived from an EMBL/GenBank/DDBJ whole genome shotgun (WGS) entry which is preliminary data.</text>
</comment>
<sequence length="160" mass="16944">MAPSLFRQFLDIPDGTECHRKAYASTGIGGAVGLIWSVYSVTHRPPDSVLEGVARAGRYTFTAAAIGAVFGITSCFSAQVRGKPDDPLNYFLGGCAGGLTLGARSEYPTRPAPQHRTPAPADPILYSDPDKSPGSQVCRTLPGHREVTTETPLVARASQQ</sequence>
<name>A0A5E4BG15_MARMO</name>
<dbReference type="EMBL" id="CABDUW010000438">
    <property type="protein sequence ID" value="VTJ68633.1"/>
    <property type="molecule type" value="Genomic_DNA"/>
</dbReference>
<keyword evidence="9" id="KW-0496">Mitochondrion</keyword>
<evidence type="ECO:0000256" key="7">
    <source>
        <dbReference type="ARBA" id="ARBA00022792"/>
    </source>
</evidence>
<evidence type="ECO:0000256" key="8">
    <source>
        <dbReference type="ARBA" id="ARBA00022989"/>
    </source>
</evidence>
<evidence type="ECO:0000256" key="13">
    <source>
        <dbReference type="SAM" id="MobiDB-lite"/>
    </source>
</evidence>
<reference evidence="14" key="1">
    <citation type="submission" date="2019-04" db="EMBL/GenBank/DDBJ databases">
        <authorList>
            <person name="Alioto T."/>
            <person name="Alioto T."/>
        </authorList>
    </citation>
    <scope>NUCLEOTIDE SEQUENCE [LARGE SCALE GENOMIC DNA]</scope>
</reference>
<keyword evidence="7" id="KW-0999">Mitochondrion inner membrane</keyword>
<dbReference type="GO" id="GO:0005743">
    <property type="term" value="C:mitochondrial inner membrane"/>
    <property type="evidence" value="ECO:0007669"/>
    <property type="project" value="UniProtKB-SubCell"/>
</dbReference>
<gene>
    <name evidence="14" type="ORF">MONAX_5E003258</name>
</gene>
<evidence type="ECO:0000256" key="1">
    <source>
        <dbReference type="ARBA" id="ARBA00003195"/>
    </source>
</evidence>
<evidence type="ECO:0000256" key="2">
    <source>
        <dbReference type="ARBA" id="ARBA00004292"/>
    </source>
</evidence>
<dbReference type="GO" id="GO:0006120">
    <property type="term" value="P:mitochondrial electron transport, NADH to ubiquinone"/>
    <property type="evidence" value="ECO:0007669"/>
    <property type="project" value="InterPro"/>
</dbReference>
<evidence type="ECO:0000256" key="3">
    <source>
        <dbReference type="ARBA" id="ARBA00008699"/>
    </source>
</evidence>